<name>A0A1H8WCD4_9RHOB</name>
<feature type="transmembrane region" description="Helical" evidence="1">
    <location>
        <begin position="37"/>
        <end position="59"/>
    </location>
</feature>
<dbReference type="Proteomes" id="UP000198893">
    <property type="component" value="Unassembled WGS sequence"/>
</dbReference>
<dbReference type="AlphaFoldDB" id="A0A1H8WCD4"/>
<dbReference type="RefSeq" id="WP_139196318.1">
    <property type="nucleotide sequence ID" value="NZ_FODS01000055.1"/>
</dbReference>
<reference evidence="2 3" key="1">
    <citation type="submission" date="2016-10" db="EMBL/GenBank/DDBJ databases">
        <authorList>
            <person name="de Groot N.N."/>
        </authorList>
    </citation>
    <scope>NUCLEOTIDE SEQUENCE [LARGE SCALE GENOMIC DNA]</scope>
    <source>
        <strain evidence="2 3">DSM 27842</strain>
    </source>
</reference>
<sequence length="187" mass="21259">MTAPNEPNSERASPGFFTRNYWKALAVKLRDKWIEEWITFVVTSGIVAAGAGVLGYLGYRAANPDYPPAYNENAAQNPDGPFHFMPMVQYARKNLGYEVQFDPIIEPNTVAITYPEALSVQKIRGDVFSEFHKKYPHCLIFERRTIQSPSDDQDPKVVVTIKLNELAGPTPQSDDPRLFYRCEKIEE</sequence>
<gene>
    <name evidence="2" type="ORF">SAMN04490248_1553</name>
</gene>
<keyword evidence="3" id="KW-1185">Reference proteome</keyword>
<dbReference type="OrthoDB" id="9901513at2"/>
<keyword evidence="1" id="KW-0472">Membrane</keyword>
<evidence type="ECO:0000313" key="3">
    <source>
        <dbReference type="Proteomes" id="UP000198893"/>
    </source>
</evidence>
<proteinExistence type="predicted"/>
<keyword evidence="1" id="KW-1133">Transmembrane helix</keyword>
<accession>A0A1H8WCD4</accession>
<dbReference type="EMBL" id="FODS01000055">
    <property type="protein sequence ID" value="SEP25291.1"/>
    <property type="molecule type" value="Genomic_DNA"/>
</dbReference>
<protein>
    <submittedName>
        <fullName evidence="2">Uncharacterized protein</fullName>
    </submittedName>
</protein>
<evidence type="ECO:0000256" key="1">
    <source>
        <dbReference type="SAM" id="Phobius"/>
    </source>
</evidence>
<evidence type="ECO:0000313" key="2">
    <source>
        <dbReference type="EMBL" id="SEP25291.1"/>
    </source>
</evidence>
<keyword evidence="1" id="KW-0812">Transmembrane</keyword>
<organism evidence="2 3">
    <name type="scientific">Salinihabitans flavidus</name>
    <dbReference type="NCBI Taxonomy" id="569882"/>
    <lineage>
        <taxon>Bacteria</taxon>
        <taxon>Pseudomonadati</taxon>
        <taxon>Pseudomonadota</taxon>
        <taxon>Alphaproteobacteria</taxon>
        <taxon>Rhodobacterales</taxon>
        <taxon>Roseobacteraceae</taxon>
        <taxon>Salinihabitans</taxon>
    </lineage>
</organism>